<dbReference type="InterPro" id="IPR022385">
    <property type="entry name" value="Rhs_assc_core"/>
</dbReference>
<evidence type="ECO:0000259" key="1">
    <source>
        <dbReference type="Pfam" id="PF14040"/>
    </source>
</evidence>
<dbReference type="NCBIfam" id="TIGR03696">
    <property type="entry name" value="Rhs_assc_core"/>
    <property type="match status" value="1"/>
</dbReference>
<dbReference type="Gene3D" id="2.180.10.10">
    <property type="entry name" value="RHS repeat-associated core"/>
    <property type="match status" value="1"/>
</dbReference>
<dbReference type="EMBL" id="FONY01000091">
    <property type="protein sequence ID" value="SFF62700.1"/>
    <property type="molecule type" value="Genomic_DNA"/>
</dbReference>
<reference evidence="2 3" key="1">
    <citation type="submission" date="2016-10" db="EMBL/GenBank/DDBJ databases">
        <authorList>
            <person name="de Groot N.N."/>
        </authorList>
    </citation>
    <scope>NUCLEOTIDE SEQUENCE [LARGE SCALE GENOMIC DNA]</scope>
    <source>
        <strain>GEY</strain>
        <strain evidence="3">DSM 9560</strain>
    </source>
</reference>
<dbReference type="InterPro" id="IPR029476">
    <property type="entry name" value="DNase_NucA_NucB"/>
</dbReference>
<evidence type="ECO:0000313" key="2">
    <source>
        <dbReference type="EMBL" id="SFF62700.1"/>
    </source>
</evidence>
<organism evidence="2 3">
    <name type="scientific">Thermoflexibacter ruber</name>
    <dbReference type="NCBI Taxonomy" id="1003"/>
    <lineage>
        <taxon>Bacteria</taxon>
        <taxon>Pseudomonadati</taxon>
        <taxon>Bacteroidota</taxon>
        <taxon>Cytophagia</taxon>
        <taxon>Cytophagales</taxon>
        <taxon>Thermoflexibacteraceae</taxon>
        <taxon>Thermoflexibacter</taxon>
    </lineage>
</organism>
<dbReference type="AlphaFoldDB" id="A0A1I2K927"/>
<dbReference type="STRING" id="1003.SAMN04488541_10913"/>
<name>A0A1I2K927_9BACT</name>
<dbReference type="Pfam" id="PF14040">
    <property type="entry name" value="DNase_NucA_NucB"/>
    <property type="match status" value="1"/>
</dbReference>
<gene>
    <name evidence="2" type="ORF">SAMN04488541_10913</name>
</gene>
<protein>
    <submittedName>
        <fullName evidence="2">RHS repeat-associated core domain-containing protein</fullName>
    </submittedName>
</protein>
<dbReference type="Proteomes" id="UP000199513">
    <property type="component" value="Unassembled WGS sequence"/>
</dbReference>
<sequence length="358" mass="40220">MSVFPVLFGLGMKGFDYVQNVNQGNKFTFNGQTEKETKLNLHWHETAFRSYDPQLGRFHQIDPLADLFIGINPYQFGYNNPIMFNDPTGLASPTPSPSIGKNPLPEIGWISVDPFTAMSMLNQHFKGKNNGRGCCPDNGGKRQEARNAPTIVPVGKIPYNRSIWDKVIDASNKFLKRVANFGGARWLTAGTVFVGAMLKPANGDDNAKRIHEAFDKQNKENNRRRIAAEEDIPIFYVRESDYPDIYLNTVTGFTNRGISLDSYDILTYAGAPKTSDDRKAKRDRRDAAYGHMPNAQDGYSWDEYPYASTLEGGLGATVAEVPIWQQNIQKILLSSFYRANKMKLGSKFKVKLVPNETK</sequence>
<keyword evidence="3" id="KW-1185">Reference proteome</keyword>
<proteinExistence type="predicted"/>
<feature type="domain" description="Deoxyribonuclease NucA/NucB" evidence="1">
    <location>
        <begin position="263"/>
        <end position="350"/>
    </location>
</feature>
<evidence type="ECO:0000313" key="3">
    <source>
        <dbReference type="Proteomes" id="UP000199513"/>
    </source>
</evidence>
<accession>A0A1I2K927</accession>